<accession>A0ABS1UW49</accession>
<keyword evidence="3 4" id="KW-0732">Signal</keyword>
<dbReference type="InterPro" id="IPR038404">
    <property type="entry name" value="TRAP_DctP_sf"/>
</dbReference>
<reference evidence="5 6" key="1">
    <citation type="submission" date="2021-01" db="EMBL/GenBank/DDBJ databases">
        <title>Belnapia mucosa sp. nov. and Belnapia arida sp. nov., isolated from the Tabernas Desert (Almeria, Spain).</title>
        <authorList>
            <person name="Molina-Menor E."/>
            <person name="Vidal-Verdu A."/>
            <person name="Calonge A."/>
            <person name="Satari L."/>
            <person name="Pereto Magraner J."/>
            <person name="Porcar Miralles M."/>
        </authorList>
    </citation>
    <scope>NUCLEOTIDE SEQUENCE [LARGE SCALE GENOMIC DNA]</scope>
    <source>
        <strain evidence="5 6">T6</strain>
    </source>
</reference>
<feature type="signal peptide" evidence="4">
    <location>
        <begin position="1"/>
        <end position="23"/>
    </location>
</feature>
<dbReference type="NCBIfam" id="NF037995">
    <property type="entry name" value="TRAP_S1"/>
    <property type="match status" value="1"/>
</dbReference>
<proteinExistence type="inferred from homology"/>
<dbReference type="PANTHER" id="PTHR33376">
    <property type="match status" value="1"/>
</dbReference>
<evidence type="ECO:0000256" key="2">
    <source>
        <dbReference type="ARBA" id="ARBA00022448"/>
    </source>
</evidence>
<evidence type="ECO:0000313" key="5">
    <source>
        <dbReference type="EMBL" id="MBL6453705.1"/>
    </source>
</evidence>
<dbReference type="Pfam" id="PF03480">
    <property type="entry name" value="DctP"/>
    <property type="match status" value="1"/>
</dbReference>
<keyword evidence="6" id="KW-1185">Reference proteome</keyword>
<sequence length="349" mass="37194">MLRWLIGALSCLVVCALARPAAAEAPAPIEIRVISGFAAPRQFRTVEIPFWTRQVPELTDGRVSVALRSPGNLGLAADHMLTVMRNGVVLIGTLEVSALVLTEPELGIADLPLLSEDAVSQRRMVDLWQPRLAQMLQDRYGIELLAVFLRPPQVMACNRPFASLLDLAGRRIRIASVNQADLVIALGASPVVLGLDRVMEGFREGVLDCVVTGTPAASGIGLHRVVTHVSTVPLGWSMAFLTAHAAGWAALPGEVRGALQAGIRQHEAAIWRAAETQREEGEACLLGQPACPGERGTLTLVVESAANRAAIRALFVSAVLPGWARRCGIACAEGWNAVAGPVLGVFARW</sequence>
<dbReference type="InterPro" id="IPR018389">
    <property type="entry name" value="DctP_fam"/>
</dbReference>
<protein>
    <submittedName>
        <fullName evidence="5">TRAP transporter substrate-binding protein DctP</fullName>
    </submittedName>
</protein>
<dbReference type="EMBL" id="JAEUXJ010000001">
    <property type="protein sequence ID" value="MBL6453705.1"/>
    <property type="molecule type" value="Genomic_DNA"/>
</dbReference>
<comment type="caution">
    <text evidence="5">The sequence shown here is derived from an EMBL/GenBank/DDBJ whole genome shotgun (WGS) entry which is preliminary data.</text>
</comment>
<gene>
    <name evidence="5" type="primary">dctP</name>
    <name evidence="5" type="ORF">JMJ55_00125</name>
</gene>
<dbReference type="Proteomes" id="UP000606490">
    <property type="component" value="Unassembled WGS sequence"/>
</dbReference>
<evidence type="ECO:0000256" key="3">
    <source>
        <dbReference type="ARBA" id="ARBA00022729"/>
    </source>
</evidence>
<evidence type="ECO:0000313" key="6">
    <source>
        <dbReference type="Proteomes" id="UP000606490"/>
    </source>
</evidence>
<dbReference type="PANTHER" id="PTHR33376:SF7">
    <property type="entry name" value="C4-DICARBOXYLATE-BINDING PROTEIN DCTB"/>
    <property type="match status" value="1"/>
</dbReference>
<evidence type="ECO:0000256" key="4">
    <source>
        <dbReference type="SAM" id="SignalP"/>
    </source>
</evidence>
<organism evidence="5 6">
    <name type="scientific">Belnapia mucosa</name>
    <dbReference type="NCBI Taxonomy" id="2804532"/>
    <lineage>
        <taxon>Bacteria</taxon>
        <taxon>Pseudomonadati</taxon>
        <taxon>Pseudomonadota</taxon>
        <taxon>Alphaproteobacteria</taxon>
        <taxon>Acetobacterales</taxon>
        <taxon>Roseomonadaceae</taxon>
        <taxon>Belnapia</taxon>
    </lineage>
</organism>
<feature type="chain" id="PRO_5046424236" evidence="4">
    <location>
        <begin position="24"/>
        <end position="349"/>
    </location>
</feature>
<evidence type="ECO:0000256" key="1">
    <source>
        <dbReference type="ARBA" id="ARBA00009023"/>
    </source>
</evidence>
<dbReference type="Gene3D" id="3.40.190.170">
    <property type="entry name" value="Bacterial extracellular solute-binding protein, family 7"/>
    <property type="match status" value="1"/>
</dbReference>
<name>A0ABS1UW49_9PROT</name>
<dbReference type="RefSeq" id="WP_202823464.1">
    <property type="nucleotide sequence ID" value="NZ_JAEUXJ010000001.1"/>
</dbReference>
<comment type="similarity">
    <text evidence="1">Belongs to the bacterial solute-binding protein 7 family.</text>
</comment>
<keyword evidence="2" id="KW-0813">Transport</keyword>